<dbReference type="RefSeq" id="WP_133330507.1">
    <property type="nucleotide sequence ID" value="NZ_SMYL01000011.1"/>
</dbReference>
<evidence type="ECO:0000313" key="3">
    <source>
        <dbReference type="Proteomes" id="UP000294829"/>
    </source>
</evidence>
<comment type="similarity">
    <text evidence="1">Belongs to the FrmR/RcnR family.</text>
</comment>
<dbReference type="Pfam" id="PF02583">
    <property type="entry name" value="Trns_repr_metal"/>
    <property type="match status" value="1"/>
</dbReference>
<dbReference type="PANTHER" id="PTHR33677:SF5">
    <property type="entry name" value="TRANSCRIPTIONAL REPRESSOR FRMR"/>
    <property type="match status" value="1"/>
</dbReference>
<dbReference type="GO" id="GO:0045892">
    <property type="term" value="P:negative regulation of DNA-templated transcription"/>
    <property type="evidence" value="ECO:0007669"/>
    <property type="project" value="UniProtKB-ARBA"/>
</dbReference>
<keyword evidence="3" id="KW-1185">Reference proteome</keyword>
<comment type="caution">
    <text evidence="2">The sequence shown here is derived from an EMBL/GenBank/DDBJ whole genome shotgun (WGS) entry which is preliminary data.</text>
</comment>
<dbReference type="InterPro" id="IPR003735">
    <property type="entry name" value="Metal_Tscrpt_repr"/>
</dbReference>
<evidence type="ECO:0000256" key="1">
    <source>
        <dbReference type="ARBA" id="ARBA00005260"/>
    </source>
</evidence>
<dbReference type="OrthoDB" id="9806052at2"/>
<dbReference type="EMBL" id="SMYL01000011">
    <property type="protein sequence ID" value="TDK62574.1"/>
    <property type="molecule type" value="Genomic_DNA"/>
</dbReference>
<dbReference type="GO" id="GO:0003677">
    <property type="term" value="F:DNA binding"/>
    <property type="evidence" value="ECO:0007669"/>
    <property type="project" value="InterPro"/>
</dbReference>
<sequence length="103" mass="10888">MSDTPLKIVAGTALTAAQKKDLMHRLARIEGQLRGIQKLVANSAAQSDCDGIAQQMAAARKAMDRAFITMLTSALVSHTAGAQNVEDATLKAQHLAALLDKFA</sequence>
<name>A0A4R5VWH7_9BURK</name>
<reference evidence="2 3" key="1">
    <citation type="submission" date="2019-03" db="EMBL/GenBank/DDBJ databases">
        <title>Sapientia aquatica gen. nov., sp. nov., isolated from a crater lake.</title>
        <authorList>
            <person name="Felfoldi T."/>
            <person name="Szabo A."/>
            <person name="Toth E."/>
            <person name="Schumann P."/>
            <person name="Keki Z."/>
            <person name="Marialigeti K."/>
            <person name="Mathe I."/>
        </authorList>
    </citation>
    <scope>NUCLEOTIDE SEQUENCE [LARGE SCALE GENOMIC DNA]</scope>
    <source>
        <strain evidence="2 3">SA-152</strain>
    </source>
</reference>
<dbReference type="Gene3D" id="1.20.58.1000">
    <property type="entry name" value="Metal-sensitive repressor, helix protomer"/>
    <property type="match status" value="1"/>
</dbReference>
<dbReference type="CDD" id="cd10148">
    <property type="entry name" value="CsoR-like_DUF156"/>
    <property type="match status" value="1"/>
</dbReference>
<organism evidence="2 3">
    <name type="scientific">Sapientia aquatica</name>
    <dbReference type="NCBI Taxonomy" id="1549640"/>
    <lineage>
        <taxon>Bacteria</taxon>
        <taxon>Pseudomonadati</taxon>
        <taxon>Pseudomonadota</taxon>
        <taxon>Betaproteobacteria</taxon>
        <taxon>Burkholderiales</taxon>
        <taxon>Oxalobacteraceae</taxon>
        <taxon>Sapientia</taxon>
    </lineage>
</organism>
<accession>A0A4R5VWH7</accession>
<gene>
    <name evidence="2" type="ORF">E2I14_16340</name>
</gene>
<dbReference type="Proteomes" id="UP000294829">
    <property type="component" value="Unassembled WGS sequence"/>
</dbReference>
<protein>
    <submittedName>
        <fullName evidence="2">Transcriptional regulator</fullName>
    </submittedName>
</protein>
<dbReference type="PANTHER" id="PTHR33677">
    <property type="entry name" value="TRANSCRIPTIONAL REPRESSOR FRMR-RELATED"/>
    <property type="match status" value="1"/>
</dbReference>
<dbReference type="AlphaFoldDB" id="A0A4R5VWH7"/>
<evidence type="ECO:0000313" key="2">
    <source>
        <dbReference type="EMBL" id="TDK62574.1"/>
    </source>
</evidence>
<dbReference type="GO" id="GO:0046872">
    <property type="term" value="F:metal ion binding"/>
    <property type="evidence" value="ECO:0007669"/>
    <property type="project" value="InterPro"/>
</dbReference>
<proteinExistence type="inferred from homology"/>
<dbReference type="InterPro" id="IPR038390">
    <property type="entry name" value="Metal_Tscrpt_repr_sf"/>
</dbReference>